<proteinExistence type="predicted"/>
<dbReference type="EMBL" id="JBHSLW010000011">
    <property type="protein sequence ID" value="MFC5420082.1"/>
    <property type="molecule type" value="Genomic_DNA"/>
</dbReference>
<dbReference type="InterPro" id="IPR003477">
    <property type="entry name" value="PemK-like"/>
</dbReference>
<keyword evidence="2" id="KW-1185">Reference proteome</keyword>
<comment type="caution">
    <text evidence="1">The sequence shown here is derived from an EMBL/GenBank/DDBJ whole genome shotgun (WGS) entry which is preliminary data.</text>
</comment>
<dbReference type="SUPFAM" id="SSF50118">
    <property type="entry name" value="Cell growth inhibitor/plasmid maintenance toxic component"/>
    <property type="match status" value="1"/>
</dbReference>
<accession>A0ABW0IQU2</accession>
<dbReference type="PANTHER" id="PTHR33988:SF3">
    <property type="entry name" value="ENDORIBONUCLEASE TOXIN CHPB-RELATED"/>
    <property type="match status" value="1"/>
</dbReference>
<dbReference type="Pfam" id="PF02452">
    <property type="entry name" value="PemK_toxin"/>
    <property type="match status" value="1"/>
</dbReference>
<dbReference type="RefSeq" id="WP_377798244.1">
    <property type="nucleotide sequence ID" value="NZ_JBHSLW010000011.1"/>
</dbReference>
<gene>
    <name evidence="1" type="ORF">ACFPOB_10965</name>
</gene>
<evidence type="ECO:0000313" key="1">
    <source>
        <dbReference type="EMBL" id="MFC5420082.1"/>
    </source>
</evidence>
<protein>
    <submittedName>
        <fullName evidence="1">Type II toxin-antitoxin system PemK/MazF family toxin</fullName>
    </submittedName>
</protein>
<dbReference type="PANTHER" id="PTHR33988">
    <property type="entry name" value="ENDORIBONUCLEASE MAZF-RELATED"/>
    <property type="match status" value="1"/>
</dbReference>
<reference evidence="2" key="1">
    <citation type="journal article" date="2019" name="Int. J. Syst. Evol. Microbiol.">
        <title>The Global Catalogue of Microorganisms (GCM) 10K type strain sequencing project: providing services to taxonomists for standard genome sequencing and annotation.</title>
        <authorList>
            <consortium name="The Broad Institute Genomics Platform"/>
            <consortium name="The Broad Institute Genome Sequencing Center for Infectious Disease"/>
            <person name="Wu L."/>
            <person name="Ma J."/>
        </authorList>
    </citation>
    <scope>NUCLEOTIDE SEQUENCE [LARGE SCALE GENOMIC DNA]</scope>
    <source>
        <strain evidence="2">NCAIM B.01391</strain>
    </source>
</reference>
<dbReference type="Gene3D" id="2.30.30.110">
    <property type="match status" value="1"/>
</dbReference>
<dbReference type="Proteomes" id="UP001596053">
    <property type="component" value="Unassembled WGS sequence"/>
</dbReference>
<evidence type="ECO:0000313" key="2">
    <source>
        <dbReference type="Proteomes" id="UP001596053"/>
    </source>
</evidence>
<sequence>MTTTTRVSRSPERGDVFWVDLGPVSGSEQAGRRPVLVLSDAKLHSVSRRTLVCPITSNISPWPTKILIPPGCVVSGTILVDQARMVDRGARDFRYVGRLPDDITLLARELLASFVGIDLPDAS</sequence>
<organism evidence="1 2">
    <name type="scientific">Bosea eneae</name>
    <dbReference type="NCBI Taxonomy" id="151454"/>
    <lineage>
        <taxon>Bacteria</taxon>
        <taxon>Pseudomonadati</taxon>
        <taxon>Pseudomonadota</taxon>
        <taxon>Alphaproteobacteria</taxon>
        <taxon>Hyphomicrobiales</taxon>
        <taxon>Boseaceae</taxon>
        <taxon>Bosea</taxon>
    </lineage>
</organism>
<dbReference type="InterPro" id="IPR011067">
    <property type="entry name" value="Plasmid_toxin/cell-grow_inhib"/>
</dbReference>
<name>A0ABW0IQU2_9HYPH</name>